<dbReference type="Gene3D" id="3.20.20.70">
    <property type="entry name" value="Aldolase class I"/>
    <property type="match status" value="1"/>
</dbReference>
<dbReference type="Proteomes" id="UP000215027">
    <property type="component" value="Chromosome I"/>
</dbReference>
<evidence type="ECO:0000256" key="3">
    <source>
        <dbReference type="ARBA" id="ARBA00022630"/>
    </source>
</evidence>
<evidence type="ECO:0000256" key="1">
    <source>
        <dbReference type="ARBA" id="ARBA00001917"/>
    </source>
</evidence>
<dbReference type="GO" id="GO:0006207">
    <property type="term" value="P:'de novo' pyrimidine nucleobase biosynthetic process"/>
    <property type="evidence" value="ECO:0007669"/>
    <property type="project" value="TreeGrafter"/>
</dbReference>
<dbReference type="InterPro" id="IPR005720">
    <property type="entry name" value="Dihydroorotate_DH_cat"/>
</dbReference>
<evidence type="ECO:0000259" key="7">
    <source>
        <dbReference type="Pfam" id="PF01180"/>
    </source>
</evidence>
<dbReference type="NCBIfam" id="NF005741">
    <property type="entry name" value="PRK07565.1"/>
    <property type="match status" value="1"/>
</dbReference>
<evidence type="ECO:0000313" key="9">
    <source>
        <dbReference type="Proteomes" id="UP000215027"/>
    </source>
</evidence>
<gene>
    <name evidence="8" type="ORF">CFX0092_A0485</name>
</gene>
<dbReference type="InterPro" id="IPR012135">
    <property type="entry name" value="Dihydroorotate_DH_1_2"/>
</dbReference>
<evidence type="ECO:0000256" key="2">
    <source>
        <dbReference type="ARBA" id="ARBA00004725"/>
    </source>
</evidence>
<proteinExistence type="predicted"/>
<dbReference type="SUPFAM" id="SSF51395">
    <property type="entry name" value="FMN-linked oxidoreductases"/>
    <property type="match status" value="1"/>
</dbReference>
<dbReference type="GO" id="GO:0004152">
    <property type="term" value="F:dihydroorotate dehydrogenase activity"/>
    <property type="evidence" value="ECO:0007669"/>
    <property type="project" value="InterPro"/>
</dbReference>
<keyword evidence="6" id="KW-0560">Oxidoreductase</keyword>
<reference evidence="8" key="1">
    <citation type="submission" date="2016-01" db="EMBL/GenBank/DDBJ databases">
        <authorList>
            <person name="Mcilroy J.S."/>
            <person name="Karst M S."/>
            <person name="Albertsen M."/>
        </authorList>
    </citation>
    <scope>NUCLEOTIDE SEQUENCE</scope>
    <source>
        <strain evidence="8">Cfx-K</strain>
    </source>
</reference>
<dbReference type="Pfam" id="PF01180">
    <property type="entry name" value="DHO_dh"/>
    <property type="match status" value="1"/>
</dbReference>
<dbReference type="GO" id="GO:0005737">
    <property type="term" value="C:cytoplasm"/>
    <property type="evidence" value="ECO:0007669"/>
    <property type="project" value="InterPro"/>
</dbReference>
<dbReference type="OrthoDB" id="9794954at2"/>
<protein>
    <submittedName>
        <fullName evidence="8">Dihydroorotate dehydrogenase family protein</fullName>
    </submittedName>
</protein>
<dbReference type="EMBL" id="LN890655">
    <property type="protein sequence ID" value="CUS02366.2"/>
    <property type="molecule type" value="Genomic_DNA"/>
</dbReference>
<evidence type="ECO:0000256" key="5">
    <source>
        <dbReference type="ARBA" id="ARBA00022975"/>
    </source>
</evidence>
<dbReference type="UniPathway" id="UPA00070"/>
<comment type="pathway">
    <text evidence="2">Pyrimidine metabolism; UMP biosynthesis via de novo pathway.</text>
</comment>
<organism evidence="8 9">
    <name type="scientific">Candidatus Promineifilum breve</name>
    <dbReference type="NCBI Taxonomy" id="1806508"/>
    <lineage>
        <taxon>Bacteria</taxon>
        <taxon>Bacillati</taxon>
        <taxon>Chloroflexota</taxon>
        <taxon>Ardenticatenia</taxon>
        <taxon>Candidatus Promineifilales</taxon>
        <taxon>Candidatus Promineifilaceae</taxon>
        <taxon>Candidatus Promineifilum</taxon>
    </lineage>
</organism>
<keyword evidence="5" id="KW-0665">Pyrimidine biosynthesis</keyword>
<comment type="cofactor">
    <cofactor evidence="1">
        <name>FMN</name>
        <dbReference type="ChEBI" id="CHEBI:58210"/>
    </cofactor>
</comment>
<accession>A0A160SYJ1</accession>
<sequence>MADLNTSYLDLALKSPLVVSSNPLTYDLDNLRRLEAAGAGAVVLYSLFEEQIELAELGFADYYKSHSDELPEAIRHVAAMKEYNQGAGSYLAHLYQAKHALSIPVIGSLNGYYSSGWTRYARLIEAAGADALELNIYYMPTKLHISGADVEQMYIDLVRDVTQSVRIPVAVKLSPYFSAMANMARRLTGAGASGLVLFNRFYQPDFDVVNRAVVPTLDLSISSELRLRLRWVALLAGEIEADLAITGGVHSAEDVVKSLMAGANVAMMASALIQRGIDHLAVVKSDLNQWLDQNGYASVKEIRGLLSHAQIGDTAALERANYLNVLRTARSKKES</sequence>
<evidence type="ECO:0000256" key="6">
    <source>
        <dbReference type="ARBA" id="ARBA00023002"/>
    </source>
</evidence>
<keyword evidence="4" id="KW-0288">FMN</keyword>
<dbReference type="RefSeq" id="WP_095041985.1">
    <property type="nucleotide sequence ID" value="NZ_LN890655.1"/>
</dbReference>
<dbReference type="PIRSF" id="PIRSF000164">
    <property type="entry name" value="DHO_oxidase"/>
    <property type="match status" value="1"/>
</dbReference>
<keyword evidence="3" id="KW-0285">Flavoprotein</keyword>
<dbReference type="GO" id="GO:0044205">
    <property type="term" value="P:'de novo' UMP biosynthetic process"/>
    <property type="evidence" value="ECO:0007669"/>
    <property type="project" value="UniProtKB-UniPathway"/>
</dbReference>
<dbReference type="KEGG" id="pbf:CFX0092_A0485"/>
<keyword evidence="9" id="KW-1185">Reference proteome</keyword>
<dbReference type="CDD" id="cd04739">
    <property type="entry name" value="DHOD_like"/>
    <property type="match status" value="1"/>
</dbReference>
<dbReference type="InterPro" id="IPR050074">
    <property type="entry name" value="DHO_dehydrogenase"/>
</dbReference>
<name>A0A160SYJ1_9CHLR</name>
<dbReference type="PANTHER" id="PTHR48109:SF3">
    <property type="entry name" value="SLL0744 PROTEIN"/>
    <property type="match status" value="1"/>
</dbReference>
<evidence type="ECO:0000256" key="4">
    <source>
        <dbReference type="ARBA" id="ARBA00022643"/>
    </source>
</evidence>
<dbReference type="AlphaFoldDB" id="A0A160SYJ1"/>
<dbReference type="PANTHER" id="PTHR48109">
    <property type="entry name" value="DIHYDROOROTATE DEHYDROGENASE (QUINONE), MITOCHONDRIAL-RELATED"/>
    <property type="match status" value="1"/>
</dbReference>
<feature type="domain" description="Dihydroorotate dehydrogenase catalytic" evidence="7">
    <location>
        <begin position="84"/>
        <end position="290"/>
    </location>
</feature>
<dbReference type="InterPro" id="IPR013785">
    <property type="entry name" value="Aldolase_TIM"/>
</dbReference>
<evidence type="ECO:0000313" key="8">
    <source>
        <dbReference type="EMBL" id="CUS02366.2"/>
    </source>
</evidence>